<evidence type="ECO:0000256" key="1">
    <source>
        <dbReference type="SAM" id="MobiDB-lite"/>
    </source>
</evidence>
<proteinExistence type="predicted"/>
<feature type="region of interest" description="Disordered" evidence="1">
    <location>
        <begin position="106"/>
        <end position="196"/>
    </location>
</feature>
<sequence>MLNTNDEAGPTGLATGTKIAAIISALLLAVAVYFFVSPTNFRGKDGSLFGCGSPMSPNTSGLAKGQCNIIEGQSLHRALLFLALALTTAALGYLLFGTHGSGRAARGRERYDRYDEHDDDDDERPVRPARRERRDAEERPARRARLGDEDRDAERHERGVRIEKVERAAGEDGEDDDVHERRTARGRKRLSDQERD</sequence>
<feature type="transmembrane region" description="Helical" evidence="2">
    <location>
        <begin position="78"/>
        <end position="96"/>
    </location>
</feature>
<gene>
    <name evidence="3" type="ORF">HX89_08095</name>
</gene>
<feature type="compositionally biased region" description="Basic and acidic residues" evidence="1">
    <location>
        <begin position="106"/>
        <end position="116"/>
    </location>
</feature>
<evidence type="ECO:0000256" key="2">
    <source>
        <dbReference type="SAM" id="Phobius"/>
    </source>
</evidence>
<dbReference type="eggNOG" id="ENOG502ZJ6V">
    <property type="taxonomic scope" value="Bacteria"/>
</dbReference>
<dbReference type="Proteomes" id="UP000027986">
    <property type="component" value="Chromosome"/>
</dbReference>
<dbReference type="OrthoDB" id="4872438at2"/>
<name>A0A075JLH4_9MICO</name>
<organism evidence="3 4">
    <name type="scientific">Dermacoccus nishinomiyaensis</name>
    <dbReference type="NCBI Taxonomy" id="1274"/>
    <lineage>
        <taxon>Bacteria</taxon>
        <taxon>Bacillati</taxon>
        <taxon>Actinomycetota</taxon>
        <taxon>Actinomycetes</taxon>
        <taxon>Micrococcales</taxon>
        <taxon>Dermacoccaceae</taxon>
        <taxon>Dermacoccus</taxon>
    </lineage>
</organism>
<dbReference type="AlphaFoldDB" id="A0A075JLH4"/>
<dbReference type="GeneID" id="41841105"/>
<dbReference type="EMBL" id="CP008889">
    <property type="protein sequence ID" value="AIF40908.1"/>
    <property type="molecule type" value="Genomic_DNA"/>
</dbReference>
<reference evidence="3 4" key="1">
    <citation type="submission" date="2014-07" db="EMBL/GenBank/DDBJ databases">
        <title>Genome Sequencing of Dermacoccus nishinomiyaensis.</title>
        <authorList>
            <person name="Hong K.W."/>
            <person name="Chan K.G."/>
        </authorList>
    </citation>
    <scope>NUCLEOTIDE SEQUENCE [LARGE SCALE GENOMIC DNA]</scope>
    <source>
        <strain evidence="3 4">M25</strain>
    </source>
</reference>
<feature type="compositionally biased region" description="Basic and acidic residues" evidence="1">
    <location>
        <begin position="178"/>
        <end position="196"/>
    </location>
</feature>
<dbReference type="RefSeq" id="WP_038568437.1">
    <property type="nucleotide sequence ID" value="NZ_CAKZHM010000006.1"/>
</dbReference>
<accession>A0A075JLH4</accession>
<keyword evidence="4" id="KW-1185">Reference proteome</keyword>
<dbReference type="KEGG" id="dni:HX89_08095"/>
<evidence type="ECO:0000313" key="3">
    <source>
        <dbReference type="EMBL" id="AIF40908.1"/>
    </source>
</evidence>
<keyword evidence="2" id="KW-0472">Membrane</keyword>
<keyword evidence="2" id="KW-0812">Transmembrane</keyword>
<dbReference type="HOGENOM" id="CLU_1388269_0_0_11"/>
<protein>
    <submittedName>
        <fullName evidence="3">Uncharacterized protein</fullName>
    </submittedName>
</protein>
<feature type="compositionally biased region" description="Basic and acidic residues" evidence="1">
    <location>
        <begin position="132"/>
        <end position="170"/>
    </location>
</feature>
<feature type="transmembrane region" description="Helical" evidence="2">
    <location>
        <begin position="19"/>
        <end position="36"/>
    </location>
</feature>
<keyword evidence="2" id="KW-1133">Transmembrane helix</keyword>
<evidence type="ECO:0000313" key="4">
    <source>
        <dbReference type="Proteomes" id="UP000027986"/>
    </source>
</evidence>